<dbReference type="SMART" id="SM00490">
    <property type="entry name" value="HELICc"/>
    <property type="match status" value="1"/>
</dbReference>
<dbReference type="EMBL" id="FNDZ01000006">
    <property type="protein sequence ID" value="SDJ00197.1"/>
    <property type="molecule type" value="Genomic_DNA"/>
</dbReference>
<dbReference type="SMART" id="SM00487">
    <property type="entry name" value="DEXDc"/>
    <property type="match status" value="1"/>
</dbReference>
<dbReference type="CDD" id="cd18787">
    <property type="entry name" value="SF2_C_DEAD"/>
    <property type="match status" value="1"/>
</dbReference>
<dbReference type="InterPro" id="IPR050079">
    <property type="entry name" value="DEAD_box_RNA_helicase"/>
</dbReference>
<feature type="domain" description="Helicase C-terminal" evidence="8">
    <location>
        <begin position="211"/>
        <end position="371"/>
    </location>
</feature>
<proteinExistence type="inferred from homology"/>
<protein>
    <submittedName>
        <fullName evidence="10">Superfamily II DNA and RNA helicase</fullName>
    </submittedName>
</protein>
<evidence type="ECO:0000259" key="9">
    <source>
        <dbReference type="PROSITE" id="PS51195"/>
    </source>
</evidence>
<dbReference type="InterPro" id="IPR011545">
    <property type="entry name" value="DEAD/DEAH_box_helicase_dom"/>
</dbReference>
<evidence type="ECO:0000256" key="4">
    <source>
        <dbReference type="ARBA" id="ARBA00022840"/>
    </source>
</evidence>
<keyword evidence="3 10" id="KW-0347">Helicase</keyword>
<dbReference type="GO" id="GO:0016787">
    <property type="term" value="F:hydrolase activity"/>
    <property type="evidence" value="ECO:0007669"/>
    <property type="project" value="UniProtKB-KW"/>
</dbReference>
<accession>A0A1G8Q641</accession>
<dbReference type="PROSITE" id="PS51194">
    <property type="entry name" value="HELICASE_CTER"/>
    <property type="match status" value="1"/>
</dbReference>
<dbReference type="Pfam" id="PF00270">
    <property type="entry name" value="DEAD"/>
    <property type="match status" value="1"/>
</dbReference>
<dbReference type="InterPro" id="IPR027417">
    <property type="entry name" value="P-loop_NTPase"/>
</dbReference>
<dbReference type="InterPro" id="IPR012677">
    <property type="entry name" value="Nucleotide-bd_a/b_plait_sf"/>
</dbReference>
<evidence type="ECO:0000256" key="2">
    <source>
        <dbReference type="ARBA" id="ARBA00022801"/>
    </source>
</evidence>
<dbReference type="GO" id="GO:0003676">
    <property type="term" value="F:nucleic acid binding"/>
    <property type="evidence" value="ECO:0007669"/>
    <property type="project" value="InterPro"/>
</dbReference>
<evidence type="ECO:0000313" key="11">
    <source>
        <dbReference type="Proteomes" id="UP000183255"/>
    </source>
</evidence>
<dbReference type="InterPro" id="IPR014014">
    <property type="entry name" value="RNA_helicase_DEAD_Q_motif"/>
</dbReference>
<dbReference type="GO" id="GO:0005829">
    <property type="term" value="C:cytosol"/>
    <property type="evidence" value="ECO:0007669"/>
    <property type="project" value="TreeGrafter"/>
</dbReference>
<feature type="short sequence motif" description="Q motif" evidence="6">
    <location>
        <begin position="1"/>
        <end position="29"/>
    </location>
</feature>
<dbReference type="PROSITE" id="PS51195">
    <property type="entry name" value="Q_MOTIF"/>
    <property type="match status" value="1"/>
</dbReference>
<evidence type="ECO:0000256" key="5">
    <source>
        <dbReference type="ARBA" id="ARBA00038437"/>
    </source>
</evidence>
<feature type="domain" description="DEAD-box RNA helicase Q" evidence="9">
    <location>
        <begin position="1"/>
        <end position="29"/>
    </location>
</feature>
<dbReference type="Gene3D" id="3.40.50.300">
    <property type="entry name" value="P-loop containing nucleotide triphosphate hydrolases"/>
    <property type="match status" value="2"/>
</dbReference>
<dbReference type="PANTHER" id="PTHR47959">
    <property type="entry name" value="ATP-DEPENDENT RNA HELICASE RHLE-RELATED"/>
    <property type="match status" value="1"/>
</dbReference>
<dbReference type="CDD" id="cd00268">
    <property type="entry name" value="DEADc"/>
    <property type="match status" value="1"/>
</dbReference>
<dbReference type="PANTHER" id="PTHR47959:SF1">
    <property type="entry name" value="ATP-DEPENDENT RNA HELICASE DBPA"/>
    <property type="match status" value="1"/>
</dbReference>
<feature type="domain" description="Helicase ATP-binding" evidence="7">
    <location>
        <begin position="32"/>
        <end position="202"/>
    </location>
</feature>
<dbReference type="InterPro" id="IPR001650">
    <property type="entry name" value="Helicase_C-like"/>
</dbReference>
<organism evidence="10 11">
    <name type="scientific">Proteiniclasticum ruminis</name>
    <dbReference type="NCBI Taxonomy" id="398199"/>
    <lineage>
        <taxon>Bacteria</taxon>
        <taxon>Bacillati</taxon>
        <taxon>Bacillota</taxon>
        <taxon>Clostridia</taxon>
        <taxon>Eubacteriales</taxon>
        <taxon>Clostridiaceae</taxon>
        <taxon>Proteiniclasticum</taxon>
    </lineage>
</organism>
<keyword evidence="4" id="KW-0067">ATP-binding</keyword>
<evidence type="ECO:0000256" key="3">
    <source>
        <dbReference type="ARBA" id="ARBA00022806"/>
    </source>
</evidence>
<reference evidence="10 11" key="1">
    <citation type="submission" date="2016-10" db="EMBL/GenBank/DDBJ databases">
        <authorList>
            <person name="de Groot N.N."/>
        </authorList>
    </citation>
    <scope>NUCLEOTIDE SEQUENCE [LARGE SCALE GENOMIC DNA]</scope>
    <source>
        <strain evidence="10 11">CGMCC 1.5058</strain>
    </source>
</reference>
<dbReference type="SUPFAM" id="SSF52540">
    <property type="entry name" value="P-loop containing nucleoside triphosphate hydrolases"/>
    <property type="match status" value="1"/>
</dbReference>
<dbReference type="GO" id="GO:0003724">
    <property type="term" value="F:RNA helicase activity"/>
    <property type="evidence" value="ECO:0007669"/>
    <property type="project" value="InterPro"/>
</dbReference>
<keyword evidence="2" id="KW-0378">Hydrolase</keyword>
<sequence length="476" mass="54504">MEFKDIKMDEEILRAVNTLGFLKLTEIQEKVAPLALAGENILGASSTGSGKTIAFLMPVLERTDWEEQKANTLILAPSRELAIQIKNEYDALGRYKKLRCVALYGKQPMKEQLLDMKSRYQAISGTPGRVLDHLKRGTIDRERIDTLIIDEVDELLDKGFNDEMMEIIGHLPRVKQTMMFSATITEEVKSLAESVAPNYKTIVATTDEELKITETHYKVEEKDKFKALLSLLYGRKPQGMIIFVNTKEQCGKLHKKLEEANVDALKIHGGMLQKDRELAMKRFKQKEVPYMVATDVAARGIDVSFLEISLSYDFPVEKESYVHRKGRVGRHFKEGQAIYFVTEYDERKVHEVEEFVGYRFDEPKEMDYKPFREEKDGFREFQKNLRRSRPKKKSIHEDITKIYINGGKKKKIRAIDIVGTLCSIEGISKEDIGIITVEDQGSYIDILNAKGTLALKGLQERKIKGKSLKVELAKKL</sequence>
<evidence type="ECO:0000259" key="7">
    <source>
        <dbReference type="PROSITE" id="PS51192"/>
    </source>
</evidence>
<dbReference type="AlphaFoldDB" id="A0A1G8Q641"/>
<evidence type="ECO:0000313" key="10">
    <source>
        <dbReference type="EMBL" id="SDJ00197.1"/>
    </source>
</evidence>
<dbReference type="InterPro" id="IPR044742">
    <property type="entry name" value="DEAD/DEAH_RhlB"/>
</dbReference>
<comment type="similarity">
    <text evidence="5">Belongs to the DEAD box helicase family.</text>
</comment>
<evidence type="ECO:0000259" key="8">
    <source>
        <dbReference type="PROSITE" id="PS51194"/>
    </source>
</evidence>
<name>A0A1G8Q641_9CLOT</name>
<dbReference type="GO" id="GO:0005524">
    <property type="term" value="F:ATP binding"/>
    <property type="evidence" value="ECO:0007669"/>
    <property type="project" value="UniProtKB-KW"/>
</dbReference>
<dbReference type="RefSeq" id="WP_031576835.1">
    <property type="nucleotide sequence ID" value="NZ_FNDZ01000006.1"/>
</dbReference>
<keyword evidence="1" id="KW-0547">Nucleotide-binding</keyword>
<dbReference type="InterPro" id="IPR014001">
    <property type="entry name" value="Helicase_ATP-bd"/>
</dbReference>
<evidence type="ECO:0000256" key="6">
    <source>
        <dbReference type="PROSITE-ProRule" id="PRU00552"/>
    </source>
</evidence>
<gene>
    <name evidence="10" type="ORF">SAMN05421804_10645</name>
</gene>
<dbReference type="InterPro" id="IPR005580">
    <property type="entry name" value="DbpA/CsdA_RNA-bd_dom"/>
</dbReference>
<dbReference type="Pfam" id="PF00271">
    <property type="entry name" value="Helicase_C"/>
    <property type="match status" value="1"/>
</dbReference>
<dbReference type="Pfam" id="PF03880">
    <property type="entry name" value="DbpA"/>
    <property type="match status" value="1"/>
</dbReference>
<evidence type="ECO:0000256" key="1">
    <source>
        <dbReference type="ARBA" id="ARBA00022741"/>
    </source>
</evidence>
<dbReference type="PROSITE" id="PS51192">
    <property type="entry name" value="HELICASE_ATP_BIND_1"/>
    <property type="match status" value="1"/>
</dbReference>
<dbReference type="Gene3D" id="3.30.70.330">
    <property type="match status" value="1"/>
</dbReference>
<dbReference type="Proteomes" id="UP000183255">
    <property type="component" value="Unassembled WGS sequence"/>
</dbReference>